<dbReference type="PANTHER" id="PTHR20968">
    <property type="entry name" value="ILGF DOMAIN-CONTAINING PROTEIN"/>
    <property type="match status" value="1"/>
</dbReference>
<keyword evidence="5" id="KW-0165">Cleavage on pair of basic residues</keyword>
<keyword evidence="4" id="KW-0964">Secreted</keyword>
<keyword evidence="12" id="KW-1185">Reference proteome</keyword>
<feature type="transmembrane region" description="Helical" evidence="9">
    <location>
        <begin position="84"/>
        <end position="105"/>
    </location>
</feature>
<protein>
    <submittedName>
        <fullName evidence="11">Relaxin 3</fullName>
    </submittedName>
</protein>
<keyword evidence="8" id="KW-1015">Disulfide bond</keyword>
<keyword evidence="9" id="KW-1133">Transmembrane helix</keyword>
<dbReference type="OrthoDB" id="9443437at2759"/>
<dbReference type="InterPro" id="IPR051777">
    <property type="entry name" value="Insulin-like_neuro_ligands"/>
</dbReference>
<dbReference type="GO" id="GO:0005179">
    <property type="term" value="F:hormone activity"/>
    <property type="evidence" value="ECO:0007669"/>
    <property type="project" value="UniProtKB-KW"/>
</dbReference>
<dbReference type="Ensembl" id="ENSNNAT00000031120.1">
    <property type="protein sequence ID" value="ENSNNAP00000029662.1"/>
    <property type="gene ID" value="ENSNNAG00000019028.1"/>
</dbReference>
<evidence type="ECO:0000256" key="8">
    <source>
        <dbReference type="ARBA" id="ARBA00023157"/>
    </source>
</evidence>
<keyword evidence="9" id="KW-0812">Transmembrane</keyword>
<evidence type="ECO:0000256" key="2">
    <source>
        <dbReference type="ARBA" id="ARBA00009034"/>
    </source>
</evidence>
<evidence type="ECO:0000256" key="4">
    <source>
        <dbReference type="ARBA" id="ARBA00022525"/>
    </source>
</evidence>
<keyword evidence="6" id="KW-0372">Hormone</keyword>
<evidence type="ECO:0000313" key="11">
    <source>
        <dbReference type="Ensembl" id="ENSNNAP00000029662.1"/>
    </source>
</evidence>
<dbReference type="CDD" id="cd04365">
    <property type="entry name" value="IlGF_relaxin_like"/>
    <property type="match status" value="1"/>
</dbReference>
<dbReference type="PANTHER" id="PTHR20968:SF0">
    <property type="entry name" value="RELAXIN-3"/>
    <property type="match status" value="1"/>
</dbReference>
<feature type="domain" description="Insulin-like" evidence="10">
    <location>
        <begin position="56"/>
        <end position="160"/>
    </location>
</feature>
<comment type="subunit">
    <text evidence="3">Heterodimer of a B chain and an A chain linked by two disulfide bonds.</text>
</comment>
<evidence type="ECO:0000259" key="10">
    <source>
        <dbReference type="SMART" id="SM00078"/>
    </source>
</evidence>
<keyword evidence="9" id="KW-0472">Membrane</keyword>
<reference evidence="11" key="2">
    <citation type="submission" date="2025-09" db="UniProtKB">
        <authorList>
            <consortium name="Ensembl"/>
        </authorList>
    </citation>
    <scope>IDENTIFICATION</scope>
</reference>
<evidence type="ECO:0000256" key="3">
    <source>
        <dbReference type="ARBA" id="ARBA00011207"/>
    </source>
</evidence>
<accession>A0A8C6YHT2</accession>
<comment type="similarity">
    <text evidence="2">Belongs to the insulin family.</text>
</comment>
<dbReference type="PROSITE" id="PS00262">
    <property type="entry name" value="INSULIN"/>
    <property type="match status" value="1"/>
</dbReference>
<organism evidence="11 12">
    <name type="scientific">Naja naja</name>
    <name type="common">Indian cobra</name>
    <dbReference type="NCBI Taxonomy" id="35670"/>
    <lineage>
        <taxon>Eukaryota</taxon>
        <taxon>Metazoa</taxon>
        <taxon>Chordata</taxon>
        <taxon>Craniata</taxon>
        <taxon>Vertebrata</taxon>
        <taxon>Euteleostomi</taxon>
        <taxon>Lepidosauria</taxon>
        <taxon>Squamata</taxon>
        <taxon>Bifurcata</taxon>
        <taxon>Unidentata</taxon>
        <taxon>Episquamata</taxon>
        <taxon>Toxicofera</taxon>
        <taxon>Serpentes</taxon>
        <taxon>Colubroidea</taxon>
        <taxon>Elapidae</taxon>
        <taxon>Elapinae</taxon>
        <taxon>Naja</taxon>
    </lineage>
</organism>
<gene>
    <name evidence="11" type="primary">RLN3</name>
</gene>
<evidence type="ECO:0000256" key="1">
    <source>
        <dbReference type="ARBA" id="ARBA00004613"/>
    </source>
</evidence>
<feature type="transmembrane region" description="Helical" evidence="9">
    <location>
        <begin position="23"/>
        <end position="40"/>
    </location>
</feature>
<evidence type="ECO:0000256" key="5">
    <source>
        <dbReference type="ARBA" id="ARBA00022685"/>
    </source>
</evidence>
<evidence type="ECO:0000313" key="12">
    <source>
        <dbReference type="Proteomes" id="UP000694559"/>
    </source>
</evidence>
<proteinExistence type="inferred from homology"/>
<sequence>MLLCLTTYTLQNPPSQFPRHRNVAAWKLLFLLVLVLGVLLSEKWLVTEARTPHYGVKLCGREFIRAVIFTCGGSRWRRAGEQRGCWFIFIGVFPRTLPGYLLGMYDYLFWFALELSPRWFSYALSEEPWSLDRGARDVMESLSNACCKWGCSKREISSLC</sequence>
<reference evidence="11" key="1">
    <citation type="submission" date="2025-08" db="UniProtKB">
        <authorList>
            <consortium name="Ensembl"/>
        </authorList>
    </citation>
    <scope>IDENTIFICATION</scope>
</reference>
<dbReference type="SMART" id="SM00078">
    <property type="entry name" value="IlGF"/>
    <property type="match status" value="1"/>
</dbReference>
<dbReference type="GO" id="GO:0001664">
    <property type="term" value="F:G protein-coupled receptor binding"/>
    <property type="evidence" value="ECO:0007669"/>
    <property type="project" value="TreeGrafter"/>
</dbReference>
<comment type="subcellular location">
    <subcellularLocation>
        <location evidence="1">Secreted</location>
    </subcellularLocation>
</comment>
<dbReference type="Proteomes" id="UP000694559">
    <property type="component" value="Unplaced"/>
</dbReference>
<dbReference type="GeneTree" id="ENSGT00940000154396"/>
<dbReference type="InterPro" id="IPR022353">
    <property type="entry name" value="Insulin_CS"/>
</dbReference>
<dbReference type="AlphaFoldDB" id="A0A8C6YHT2"/>
<dbReference type="InterPro" id="IPR016179">
    <property type="entry name" value="Insulin-like"/>
</dbReference>
<dbReference type="InterPro" id="IPR036438">
    <property type="entry name" value="Insulin-like_sf"/>
</dbReference>
<dbReference type="SUPFAM" id="SSF56994">
    <property type="entry name" value="Insulin-like"/>
    <property type="match status" value="1"/>
</dbReference>
<evidence type="ECO:0000256" key="6">
    <source>
        <dbReference type="ARBA" id="ARBA00022702"/>
    </source>
</evidence>
<dbReference type="GO" id="GO:0005576">
    <property type="term" value="C:extracellular region"/>
    <property type="evidence" value="ECO:0007669"/>
    <property type="project" value="UniProtKB-SubCell"/>
</dbReference>
<evidence type="ECO:0000256" key="7">
    <source>
        <dbReference type="ARBA" id="ARBA00022729"/>
    </source>
</evidence>
<keyword evidence="7" id="KW-0732">Signal</keyword>
<name>A0A8C6YHT2_NAJNA</name>
<evidence type="ECO:0000256" key="9">
    <source>
        <dbReference type="SAM" id="Phobius"/>
    </source>
</evidence>
<dbReference type="OMA" id="WGCSKRE"/>